<keyword evidence="2" id="KW-1185">Reference proteome</keyword>
<dbReference type="Proteomes" id="UP000240493">
    <property type="component" value="Unassembled WGS sequence"/>
</dbReference>
<proteinExistence type="predicted"/>
<evidence type="ECO:0000313" key="1">
    <source>
        <dbReference type="EMBL" id="PTB44053.1"/>
    </source>
</evidence>
<evidence type="ECO:0000313" key="2">
    <source>
        <dbReference type="Proteomes" id="UP000240493"/>
    </source>
</evidence>
<sequence length="95" mass="11049">MMTPWRVCVCRQIDWESKQTRVEKERKKDDRQKHVLKIYTITSDKRRKRGVYYSEFRIQSQRFESCKLIASLLCPGTAGSCLTRSDAGIGSCVVT</sequence>
<reference evidence="1 2" key="1">
    <citation type="submission" date="2016-07" db="EMBL/GenBank/DDBJ databases">
        <title>Multiple horizontal gene transfer events from other fungi enriched the ability of initially mycotrophic Trichoderma (Ascomycota) to feed on dead plant biomass.</title>
        <authorList>
            <consortium name="DOE Joint Genome Institute"/>
            <person name="Aerts A."/>
            <person name="Atanasova L."/>
            <person name="Chenthamara K."/>
            <person name="Zhang J."/>
            <person name="Grujic M."/>
            <person name="Henrissat B."/>
            <person name="Kuo A."/>
            <person name="Salamov A."/>
            <person name="Lipzen A."/>
            <person name="Labutti K."/>
            <person name="Barry K."/>
            <person name="Miao Y."/>
            <person name="Rahimi M.J."/>
            <person name="Shen Q."/>
            <person name="Grigoriev I.V."/>
            <person name="Kubicek C.P."/>
            <person name="Druzhinina I.S."/>
        </authorList>
    </citation>
    <scope>NUCLEOTIDE SEQUENCE [LARGE SCALE GENOMIC DNA]</scope>
    <source>
        <strain evidence="1 2">CBS 433.97</strain>
    </source>
</reference>
<gene>
    <name evidence="1" type="ORF">M441DRAFT_340513</name>
</gene>
<dbReference type="EMBL" id="KZ679258">
    <property type="protein sequence ID" value="PTB44053.1"/>
    <property type="molecule type" value="Genomic_DNA"/>
</dbReference>
<name>A0A2T3ZGY7_TRIA4</name>
<protein>
    <submittedName>
        <fullName evidence="1">Uncharacterized protein</fullName>
    </submittedName>
</protein>
<dbReference type="AlphaFoldDB" id="A0A2T3ZGY7"/>
<organism evidence="1 2">
    <name type="scientific">Trichoderma asperellum (strain ATCC 204424 / CBS 433.97 / NBRC 101777)</name>
    <dbReference type="NCBI Taxonomy" id="1042311"/>
    <lineage>
        <taxon>Eukaryota</taxon>
        <taxon>Fungi</taxon>
        <taxon>Dikarya</taxon>
        <taxon>Ascomycota</taxon>
        <taxon>Pezizomycotina</taxon>
        <taxon>Sordariomycetes</taxon>
        <taxon>Hypocreomycetidae</taxon>
        <taxon>Hypocreales</taxon>
        <taxon>Hypocreaceae</taxon>
        <taxon>Trichoderma</taxon>
    </lineage>
</organism>
<accession>A0A2T3ZGY7</accession>